<dbReference type="STRING" id="59895.A0A118K545"/>
<protein>
    <recommendedName>
        <fullName evidence="2">Synergin gamma C-terminal domain-containing protein</fullName>
    </recommendedName>
</protein>
<dbReference type="Proteomes" id="UP000243975">
    <property type="component" value="Unassembled WGS sequence"/>
</dbReference>
<dbReference type="PANTHER" id="PTHR35701">
    <property type="entry name" value="OS11G0148400 PROTEIN"/>
    <property type="match status" value="1"/>
</dbReference>
<evidence type="ECO:0000259" key="2">
    <source>
        <dbReference type="Pfam" id="PF25999"/>
    </source>
</evidence>
<name>A0A118K545_CYNCS</name>
<dbReference type="PANTHER" id="PTHR35701:SF1">
    <property type="entry name" value="OS11G0148400 PROTEIN"/>
    <property type="match status" value="1"/>
</dbReference>
<dbReference type="Gramene" id="KVI08518">
    <property type="protein sequence ID" value="KVI08518"/>
    <property type="gene ID" value="Ccrd_013111"/>
</dbReference>
<evidence type="ECO:0000313" key="3">
    <source>
        <dbReference type="EMBL" id="KVI08518.1"/>
    </source>
</evidence>
<dbReference type="AlphaFoldDB" id="A0A118K545"/>
<comment type="caution">
    <text evidence="3">The sequence shown here is derived from an EMBL/GenBank/DDBJ whole genome shotgun (WGS) entry which is preliminary data.</text>
</comment>
<feature type="compositionally biased region" description="Polar residues" evidence="1">
    <location>
        <begin position="287"/>
        <end position="297"/>
    </location>
</feature>
<feature type="domain" description="Synergin gamma C-terminal" evidence="2">
    <location>
        <begin position="630"/>
        <end position="807"/>
    </location>
</feature>
<feature type="region of interest" description="Disordered" evidence="1">
    <location>
        <begin position="70"/>
        <end position="93"/>
    </location>
</feature>
<keyword evidence="4" id="KW-1185">Reference proteome</keyword>
<accession>A0A118K545</accession>
<reference evidence="3 4" key="1">
    <citation type="journal article" date="2016" name="Sci. Rep.">
        <title>The genome sequence of the outbreeding globe artichoke constructed de novo incorporating a phase-aware low-pass sequencing strategy of F1 progeny.</title>
        <authorList>
            <person name="Scaglione D."/>
            <person name="Reyes-Chin-Wo S."/>
            <person name="Acquadro A."/>
            <person name="Froenicke L."/>
            <person name="Portis E."/>
            <person name="Beitel C."/>
            <person name="Tirone M."/>
            <person name="Mauro R."/>
            <person name="Lo Monaco A."/>
            <person name="Mauromicale G."/>
            <person name="Faccioli P."/>
            <person name="Cattivelli L."/>
            <person name="Rieseberg L."/>
            <person name="Michelmore R."/>
            <person name="Lanteri S."/>
        </authorList>
    </citation>
    <scope>NUCLEOTIDE SEQUENCE [LARGE SCALE GENOMIC DNA]</scope>
    <source>
        <strain evidence="3">2C</strain>
    </source>
</reference>
<evidence type="ECO:0000313" key="4">
    <source>
        <dbReference type="Proteomes" id="UP000243975"/>
    </source>
</evidence>
<dbReference type="Pfam" id="PF25999">
    <property type="entry name" value="SYNRG_C"/>
    <property type="match status" value="1"/>
</dbReference>
<gene>
    <name evidence="3" type="ORF">Ccrd_013111</name>
</gene>
<dbReference type="InterPro" id="IPR059024">
    <property type="entry name" value="SYNRG_C"/>
</dbReference>
<feature type="compositionally biased region" description="Polar residues" evidence="1">
    <location>
        <begin position="304"/>
        <end position="316"/>
    </location>
</feature>
<evidence type="ECO:0000256" key="1">
    <source>
        <dbReference type="SAM" id="MobiDB-lite"/>
    </source>
</evidence>
<dbReference type="EMBL" id="LEKV01001110">
    <property type="protein sequence ID" value="KVI08518.1"/>
    <property type="molecule type" value="Genomic_DNA"/>
</dbReference>
<feature type="region of interest" description="Disordered" evidence="1">
    <location>
        <begin position="336"/>
        <end position="367"/>
    </location>
</feature>
<feature type="non-terminal residue" evidence="3">
    <location>
        <position position="812"/>
    </location>
</feature>
<sequence>GKDKGHNLQTRHHIILCPFLGIGSLAEEKQPAMMADDDDDDSFGEFTFASNRTMDNSSFHDWGDFNFIQNTTDHNLKSPQPQPQPQTQTQPKWVKIKGALPLSVFGDEEEEEEDKDEKSIMPVAGDDVKQSSFHVNSGFVFDKNNNNDKSNAHLGINDLMAILYGPRQQQLTMKAADNGNEVDFTATNSTVSKDPLSKWDSMSSFSSNTVAASGNHGSDDEGGWEFIDAFSDSKLAQNGKDNNVLSEKTVFPVGVQDVSHGPIDLFAAPKNRVFAESDVTDNGFDSKPTTNVQNGSTADLKAASRSTPNELSSNSLRWSVDTDDAFGEFETAFMDQPSKKKVDELSPESNYPLGSHDASQGSVDLFSLPNGLPGSHYENNGVDFKQNSVLQNGVASDSFFQTEWKDAKDDSDSQPPGGDVDDENFGKFETTFPEAESKPEGSEASSKNYRESVPLSIFGIEEEPQTDSYMNLQHEFFKSSTHGKNMQNQSSSLSINDILSDLYSQAKPINELCLVARRHLHVLKKAQSTATLAGEEMKVEALNKEIQEVFEELHQKDILSTEIHSDDHLEPVISLKQYIETLHEPDFQILESEYHISRRLSLAESDLRTAVDLINHFTTVLKILTLAPKDEPANYVSIWFKVISACSQELKHGTWIWKQSLEKNVHREILSERQGKQFIIALGEIYRVVVIVGAAVKFYKPWLLLSGEDLEGVYGLLEECDSHWSTSGLEEAIPVESLLESIRHIHDLDELAIANEVLNQEESRCWLSLLSPGVVPEMKMVVWNGDKYFVTLANLWANLISPDPPTLSIHVG</sequence>
<organism evidence="3 4">
    <name type="scientific">Cynara cardunculus var. scolymus</name>
    <name type="common">Globe artichoke</name>
    <name type="synonym">Cynara scolymus</name>
    <dbReference type="NCBI Taxonomy" id="59895"/>
    <lineage>
        <taxon>Eukaryota</taxon>
        <taxon>Viridiplantae</taxon>
        <taxon>Streptophyta</taxon>
        <taxon>Embryophyta</taxon>
        <taxon>Tracheophyta</taxon>
        <taxon>Spermatophyta</taxon>
        <taxon>Magnoliopsida</taxon>
        <taxon>eudicotyledons</taxon>
        <taxon>Gunneridae</taxon>
        <taxon>Pentapetalae</taxon>
        <taxon>asterids</taxon>
        <taxon>campanulids</taxon>
        <taxon>Asterales</taxon>
        <taxon>Asteraceae</taxon>
        <taxon>Carduoideae</taxon>
        <taxon>Cardueae</taxon>
        <taxon>Carduinae</taxon>
        <taxon>Cynara</taxon>
    </lineage>
</organism>
<feature type="region of interest" description="Disordered" evidence="1">
    <location>
        <begin position="279"/>
        <end position="316"/>
    </location>
</feature>
<feature type="region of interest" description="Disordered" evidence="1">
    <location>
        <begin position="405"/>
        <end position="448"/>
    </location>
</feature>
<proteinExistence type="predicted"/>